<evidence type="ECO:0000313" key="10">
    <source>
        <dbReference type="EMBL" id="KAK3762308.1"/>
    </source>
</evidence>
<keyword evidence="5 8" id="KW-0472">Membrane</keyword>
<keyword evidence="4" id="KW-0297">G-protein coupled receptor</keyword>
<gene>
    <name evidence="10" type="ORF">RRG08_006052</name>
</gene>
<feature type="transmembrane region" description="Helical" evidence="8">
    <location>
        <begin position="160"/>
        <end position="183"/>
    </location>
</feature>
<reference evidence="10" key="1">
    <citation type="journal article" date="2023" name="G3 (Bethesda)">
        <title>A reference genome for the long-term kleptoplast-retaining sea slug Elysia crispata morphotype clarki.</title>
        <authorList>
            <person name="Eastman K.E."/>
            <person name="Pendleton A.L."/>
            <person name="Shaikh M.A."/>
            <person name="Suttiyut T."/>
            <person name="Ogas R."/>
            <person name="Tomko P."/>
            <person name="Gavelis G."/>
            <person name="Widhalm J.R."/>
            <person name="Wisecaver J.H."/>
        </authorList>
    </citation>
    <scope>NUCLEOTIDE SEQUENCE</scope>
    <source>
        <strain evidence="10">ECLA1</strain>
    </source>
</reference>
<keyword evidence="6" id="KW-0675">Receptor</keyword>
<dbReference type="GO" id="GO:0004930">
    <property type="term" value="F:G protein-coupled receptor activity"/>
    <property type="evidence" value="ECO:0007669"/>
    <property type="project" value="UniProtKB-KW"/>
</dbReference>
<feature type="transmembrane region" description="Helical" evidence="8">
    <location>
        <begin position="267"/>
        <end position="290"/>
    </location>
</feature>
<dbReference type="SUPFAM" id="SSF81321">
    <property type="entry name" value="Family A G protein-coupled receptor-like"/>
    <property type="match status" value="1"/>
</dbReference>
<dbReference type="PANTHER" id="PTHR24243">
    <property type="entry name" value="G-PROTEIN COUPLED RECEPTOR"/>
    <property type="match status" value="1"/>
</dbReference>
<keyword evidence="11" id="KW-1185">Reference proteome</keyword>
<comment type="caution">
    <text evidence="10">The sequence shown here is derived from an EMBL/GenBank/DDBJ whole genome shotgun (WGS) entry which is preliminary data.</text>
</comment>
<feature type="transmembrane region" description="Helical" evidence="8">
    <location>
        <begin position="310"/>
        <end position="330"/>
    </location>
</feature>
<dbReference type="CDD" id="cd00637">
    <property type="entry name" value="7tm_classA_rhodopsin-like"/>
    <property type="match status" value="1"/>
</dbReference>
<dbReference type="InterPro" id="IPR017452">
    <property type="entry name" value="GPCR_Rhodpsn_7TM"/>
</dbReference>
<evidence type="ECO:0000256" key="3">
    <source>
        <dbReference type="ARBA" id="ARBA00022989"/>
    </source>
</evidence>
<evidence type="ECO:0000256" key="4">
    <source>
        <dbReference type="ARBA" id="ARBA00023040"/>
    </source>
</evidence>
<comment type="subcellular location">
    <subcellularLocation>
        <location evidence="1">Membrane</location>
        <topology evidence="1">Multi-pass membrane protein</topology>
    </subcellularLocation>
</comment>
<protein>
    <recommendedName>
        <fullName evidence="9">G-protein coupled receptors family 1 profile domain-containing protein</fullName>
    </recommendedName>
</protein>
<evidence type="ECO:0000256" key="8">
    <source>
        <dbReference type="SAM" id="Phobius"/>
    </source>
</evidence>
<evidence type="ECO:0000256" key="6">
    <source>
        <dbReference type="ARBA" id="ARBA00023170"/>
    </source>
</evidence>
<feature type="domain" description="G-protein coupled receptors family 1 profile" evidence="9">
    <location>
        <begin position="63"/>
        <end position="329"/>
    </location>
</feature>
<evidence type="ECO:0000256" key="7">
    <source>
        <dbReference type="ARBA" id="ARBA00023224"/>
    </source>
</evidence>
<sequence>MGDSNPYKDSVGNATVSLPIVAVLAYGNQSYYTPESDYESMMEVAFFLNKYYLWVVFAIGFPGNLSTIITIIRMRSLGSFTLYVVILAVMDNLAITLKLLIYQILQKKVNIGTSGCRTFQFFGNFMVSYANWVLVIMAVERLLAVKYPLKIQKLMNCKRSVLALSIVGSVIAGIYLPILWTAYFNEIQQTCCFDTSSAWLLSFLQWANVSMSAFIPFSVLTVCNLLIVRVIKESFRVRNALRSMQQTVGLKHKTSFYKYDVSVQRQVTIMLFTTTLVFVVLMFPLCAFKVADSRWKVEPLSNEYAAKYLVYQLSYMLCDSTHAVNFYLYFLSARKFRSHFLAMSSCATPTRAASL</sequence>
<proteinExistence type="predicted"/>
<evidence type="ECO:0000256" key="5">
    <source>
        <dbReference type="ARBA" id="ARBA00023136"/>
    </source>
</evidence>
<keyword evidence="2 8" id="KW-0812">Transmembrane</keyword>
<dbReference type="Proteomes" id="UP001283361">
    <property type="component" value="Unassembled WGS sequence"/>
</dbReference>
<name>A0AAE0Z3M0_9GAST</name>
<dbReference type="PRINTS" id="PR00237">
    <property type="entry name" value="GPCRRHODOPSN"/>
</dbReference>
<evidence type="ECO:0000256" key="2">
    <source>
        <dbReference type="ARBA" id="ARBA00022692"/>
    </source>
</evidence>
<keyword evidence="3 8" id="KW-1133">Transmembrane helix</keyword>
<feature type="transmembrane region" description="Helical" evidence="8">
    <location>
        <begin position="121"/>
        <end position="139"/>
    </location>
</feature>
<dbReference type="Pfam" id="PF00001">
    <property type="entry name" value="7tm_1"/>
    <property type="match status" value="1"/>
</dbReference>
<dbReference type="InterPro" id="IPR000276">
    <property type="entry name" value="GPCR_Rhodpsn"/>
</dbReference>
<dbReference type="GO" id="GO:0005886">
    <property type="term" value="C:plasma membrane"/>
    <property type="evidence" value="ECO:0007669"/>
    <property type="project" value="TreeGrafter"/>
</dbReference>
<dbReference type="AlphaFoldDB" id="A0AAE0Z3M0"/>
<feature type="transmembrane region" description="Helical" evidence="8">
    <location>
        <begin position="51"/>
        <end position="73"/>
    </location>
</feature>
<evidence type="ECO:0000256" key="1">
    <source>
        <dbReference type="ARBA" id="ARBA00004141"/>
    </source>
</evidence>
<organism evidence="10 11">
    <name type="scientific">Elysia crispata</name>
    <name type="common">lettuce slug</name>
    <dbReference type="NCBI Taxonomy" id="231223"/>
    <lineage>
        <taxon>Eukaryota</taxon>
        <taxon>Metazoa</taxon>
        <taxon>Spiralia</taxon>
        <taxon>Lophotrochozoa</taxon>
        <taxon>Mollusca</taxon>
        <taxon>Gastropoda</taxon>
        <taxon>Heterobranchia</taxon>
        <taxon>Euthyneura</taxon>
        <taxon>Panpulmonata</taxon>
        <taxon>Sacoglossa</taxon>
        <taxon>Placobranchoidea</taxon>
        <taxon>Plakobranchidae</taxon>
        <taxon>Elysia</taxon>
    </lineage>
</organism>
<evidence type="ECO:0000313" key="11">
    <source>
        <dbReference type="Proteomes" id="UP001283361"/>
    </source>
</evidence>
<feature type="transmembrane region" description="Helical" evidence="8">
    <location>
        <begin position="203"/>
        <end position="228"/>
    </location>
</feature>
<keyword evidence="7" id="KW-0807">Transducer</keyword>
<dbReference type="PROSITE" id="PS50262">
    <property type="entry name" value="G_PROTEIN_RECEP_F1_2"/>
    <property type="match status" value="1"/>
</dbReference>
<dbReference type="EMBL" id="JAWDGP010004725">
    <property type="protein sequence ID" value="KAK3762308.1"/>
    <property type="molecule type" value="Genomic_DNA"/>
</dbReference>
<feature type="transmembrane region" description="Helical" evidence="8">
    <location>
        <begin position="80"/>
        <end position="101"/>
    </location>
</feature>
<evidence type="ECO:0000259" key="9">
    <source>
        <dbReference type="PROSITE" id="PS50262"/>
    </source>
</evidence>
<dbReference type="PANTHER" id="PTHR24243:SF230">
    <property type="entry name" value="G-PROTEIN COUPLED RECEPTORS FAMILY 1 PROFILE DOMAIN-CONTAINING PROTEIN"/>
    <property type="match status" value="1"/>
</dbReference>
<accession>A0AAE0Z3M0</accession>
<dbReference type="Gene3D" id="1.20.1070.10">
    <property type="entry name" value="Rhodopsin 7-helix transmembrane proteins"/>
    <property type="match status" value="1"/>
</dbReference>